<organism evidence="1 2">
    <name type="scientific">Tupaia chinensis</name>
    <name type="common">Chinese tree shrew</name>
    <name type="synonym">Tupaia belangeri chinensis</name>
    <dbReference type="NCBI Taxonomy" id="246437"/>
    <lineage>
        <taxon>Eukaryota</taxon>
        <taxon>Metazoa</taxon>
        <taxon>Chordata</taxon>
        <taxon>Craniata</taxon>
        <taxon>Vertebrata</taxon>
        <taxon>Euteleostomi</taxon>
        <taxon>Mammalia</taxon>
        <taxon>Eutheria</taxon>
        <taxon>Euarchontoglires</taxon>
        <taxon>Scandentia</taxon>
        <taxon>Tupaiidae</taxon>
        <taxon>Tupaia</taxon>
    </lineage>
</organism>
<keyword evidence="2" id="KW-1185">Reference proteome</keyword>
<evidence type="ECO:0000313" key="1">
    <source>
        <dbReference type="EMBL" id="ELW65977.1"/>
    </source>
</evidence>
<proteinExistence type="predicted"/>
<gene>
    <name evidence="1" type="ORF">TREES_T100011900</name>
</gene>
<dbReference type="EMBL" id="KB320665">
    <property type="protein sequence ID" value="ELW65977.1"/>
    <property type="molecule type" value="Genomic_DNA"/>
</dbReference>
<evidence type="ECO:0000313" key="2">
    <source>
        <dbReference type="Proteomes" id="UP000011518"/>
    </source>
</evidence>
<dbReference type="Proteomes" id="UP000011518">
    <property type="component" value="Unassembled WGS sequence"/>
</dbReference>
<reference evidence="2" key="2">
    <citation type="journal article" date="2013" name="Nat. Commun.">
        <title>Genome of the Chinese tree shrew.</title>
        <authorList>
            <person name="Fan Y."/>
            <person name="Huang Z.Y."/>
            <person name="Cao C.C."/>
            <person name="Chen C.S."/>
            <person name="Chen Y.X."/>
            <person name="Fan D.D."/>
            <person name="He J."/>
            <person name="Hou H.L."/>
            <person name="Hu L."/>
            <person name="Hu X.T."/>
            <person name="Jiang X.T."/>
            <person name="Lai R."/>
            <person name="Lang Y.S."/>
            <person name="Liang B."/>
            <person name="Liao S.G."/>
            <person name="Mu D."/>
            <person name="Ma Y.Y."/>
            <person name="Niu Y.Y."/>
            <person name="Sun X.Q."/>
            <person name="Xia J.Q."/>
            <person name="Xiao J."/>
            <person name="Xiong Z.Q."/>
            <person name="Xu L."/>
            <person name="Yang L."/>
            <person name="Zhang Y."/>
            <person name="Zhao W."/>
            <person name="Zhao X.D."/>
            <person name="Zheng Y.T."/>
            <person name="Zhou J.M."/>
            <person name="Zhu Y.B."/>
            <person name="Zhang G.J."/>
            <person name="Wang J."/>
            <person name="Yao Y.G."/>
        </authorList>
    </citation>
    <scope>NUCLEOTIDE SEQUENCE [LARGE SCALE GENOMIC DNA]</scope>
</reference>
<reference evidence="2" key="1">
    <citation type="submission" date="2012-07" db="EMBL/GenBank/DDBJ databases">
        <title>Genome of the Chinese tree shrew, a rising model animal genetically related to primates.</title>
        <authorList>
            <person name="Zhang G."/>
            <person name="Fan Y."/>
            <person name="Yao Y."/>
            <person name="Huang Z."/>
        </authorList>
    </citation>
    <scope>NUCLEOTIDE SEQUENCE [LARGE SCALE GENOMIC DNA]</scope>
</reference>
<dbReference type="AlphaFoldDB" id="L9KXW6"/>
<protein>
    <submittedName>
        <fullName evidence="1">Uncharacterized protein</fullName>
    </submittedName>
</protein>
<accession>L9KXW6</accession>
<name>L9KXW6_TUPCH</name>
<sequence>MDAVAQAGSLGGCQSQALAIRDGTCFHTGPTAVGCGLSLSDLRADSRQTELDVFATACPQEELCTGLSVATRFFIPPFVRCAVVLWWVVPYRLVLAAVTLRVPIVPWPATVALEAGQLQPSQVFKTPTQESGETQRSIHNKEACFLPEFDDGWDLYPVTWGHNSADLHTGLEPNSLKQ</sequence>
<dbReference type="InParanoid" id="L9KXW6"/>